<dbReference type="InterPro" id="IPR025381">
    <property type="entry name" value="DUF4296"/>
</dbReference>
<dbReference type="Proteomes" id="UP000242687">
    <property type="component" value="Unassembled WGS sequence"/>
</dbReference>
<dbReference type="AlphaFoldDB" id="A0A2H9VVE4"/>
<protein>
    <submittedName>
        <fullName evidence="3">Uncharacterized protein DUF4296</fullName>
    </submittedName>
</protein>
<feature type="domain" description="DUF4296" evidence="2">
    <location>
        <begin position="26"/>
        <end position="106"/>
    </location>
</feature>
<dbReference type="RefSeq" id="WP_100340932.1">
    <property type="nucleotide sequence ID" value="NZ_PGFJ01000001.1"/>
</dbReference>
<accession>A0A2H9VVE4</accession>
<evidence type="ECO:0000259" key="2">
    <source>
        <dbReference type="Pfam" id="PF14129"/>
    </source>
</evidence>
<reference evidence="3 4" key="1">
    <citation type="submission" date="2017-11" db="EMBL/GenBank/DDBJ databases">
        <title>Genomic Encyclopedia of Archaeal and Bacterial Type Strains, Phase II (KMG-II): From Individual Species to Whole Genera.</title>
        <authorList>
            <person name="Goeker M."/>
        </authorList>
    </citation>
    <scope>NUCLEOTIDE SEQUENCE [LARGE SCALE GENOMIC DNA]</scope>
    <source>
        <strain evidence="3 4">DSM 28175</strain>
    </source>
</reference>
<proteinExistence type="predicted"/>
<evidence type="ECO:0000313" key="3">
    <source>
        <dbReference type="EMBL" id="PJJ84752.1"/>
    </source>
</evidence>
<evidence type="ECO:0000313" key="4">
    <source>
        <dbReference type="Proteomes" id="UP000242687"/>
    </source>
</evidence>
<evidence type="ECO:0000256" key="1">
    <source>
        <dbReference type="SAM" id="MobiDB-lite"/>
    </source>
</evidence>
<dbReference type="PROSITE" id="PS51257">
    <property type="entry name" value="PROKAR_LIPOPROTEIN"/>
    <property type="match status" value="1"/>
</dbReference>
<sequence>MRKHLTLFFSALIFIASCKDNKGDTGVIDKNKMALILTDIHLVDGTMMMHGANDSIYKYGTNRYKQVFKKYGIDTALFNKSIKYYAGEPEQMVLIYDQIGKLLAAKIDSTGKVQSKQISAEARRNQAKTKAAQKKDSLERDSVKNAKSLKLKINQKVL</sequence>
<feature type="region of interest" description="Disordered" evidence="1">
    <location>
        <begin position="117"/>
        <end position="143"/>
    </location>
</feature>
<dbReference type="EMBL" id="PGFJ01000001">
    <property type="protein sequence ID" value="PJJ84752.1"/>
    <property type="molecule type" value="Genomic_DNA"/>
</dbReference>
<feature type="compositionally biased region" description="Basic and acidic residues" evidence="1">
    <location>
        <begin position="133"/>
        <end position="143"/>
    </location>
</feature>
<dbReference type="OrthoDB" id="678784at2"/>
<organism evidence="3 4">
    <name type="scientific">Mucilaginibacter auburnensis</name>
    <dbReference type="NCBI Taxonomy" id="1457233"/>
    <lineage>
        <taxon>Bacteria</taxon>
        <taxon>Pseudomonadati</taxon>
        <taxon>Bacteroidota</taxon>
        <taxon>Sphingobacteriia</taxon>
        <taxon>Sphingobacteriales</taxon>
        <taxon>Sphingobacteriaceae</taxon>
        <taxon>Mucilaginibacter</taxon>
    </lineage>
</organism>
<gene>
    <name evidence="3" type="ORF">CLV57_1773</name>
</gene>
<comment type="caution">
    <text evidence="3">The sequence shown here is derived from an EMBL/GenBank/DDBJ whole genome shotgun (WGS) entry which is preliminary data.</text>
</comment>
<keyword evidence="4" id="KW-1185">Reference proteome</keyword>
<name>A0A2H9VVE4_9SPHI</name>
<dbReference type="Pfam" id="PF14129">
    <property type="entry name" value="DUF4296"/>
    <property type="match status" value="1"/>
</dbReference>